<feature type="domain" description="B30.2/SPRY" evidence="7">
    <location>
        <begin position="508"/>
        <end position="683"/>
    </location>
</feature>
<dbReference type="PANTHER" id="PTHR31594">
    <property type="entry name" value="AIG1-TYPE G DOMAIN-CONTAINING PROTEIN"/>
    <property type="match status" value="1"/>
</dbReference>
<dbReference type="InterPro" id="IPR013320">
    <property type="entry name" value="ConA-like_dom_sf"/>
</dbReference>
<proteinExistence type="inferred from homology"/>
<dbReference type="Pfam" id="PF21109">
    <property type="entry name" value="Stonustoxin_helical"/>
    <property type="match status" value="1"/>
</dbReference>
<dbReference type="Proteomes" id="UP000261340">
    <property type="component" value="Unplaced"/>
</dbReference>
<keyword evidence="3" id="KW-0964">Secreted</keyword>
<dbReference type="PROSITE" id="PS50188">
    <property type="entry name" value="B302_SPRY"/>
    <property type="match status" value="1"/>
</dbReference>
<name>A0A3Q0T5Q7_AMPCI</name>
<reference evidence="8" key="1">
    <citation type="submission" date="2025-08" db="UniProtKB">
        <authorList>
            <consortium name="Ensembl"/>
        </authorList>
    </citation>
    <scope>IDENTIFICATION</scope>
</reference>
<dbReference type="OMA" id="ELDAKCF"/>
<dbReference type="PRINTS" id="PR01407">
    <property type="entry name" value="BUTYPHLNCDUF"/>
</dbReference>
<dbReference type="Pfam" id="PF24674">
    <property type="entry name" value="MACPF_SNTX"/>
    <property type="match status" value="1"/>
</dbReference>
<reference evidence="8" key="2">
    <citation type="submission" date="2025-09" db="UniProtKB">
        <authorList>
            <consortium name="Ensembl"/>
        </authorList>
    </citation>
    <scope>IDENTIFICATION</scope>
</reference>
<evidence type="ECO:0000256" key="2">
    <source>
        <dbReference type="ARBA" id="ARBA00006480"/>
    </source>
</evidence>
<dbReference type="Pfam" id="PF18078">
    <property type="entry name" value="Thioredoxin_11"/>
    <property type="match status" value="1"/>
</dbReference>
<dbReference type="InterPro" id="IPR001870">
    <property type="entry name" value="B30.2/SPRY"/>
</dbReference>
<dbReference type="SUPFAM" id="SSF49899">
    <property type="entry name" value="Concanavalin A-like lectins/glucanases"/>
    <property type="match status" value="1"/>
</dbReference>
<dbReference type="GO" id="GO:0090729">
    <property type="term" value="F:toxin activity"/>
    <property type="evidence" value="ECO:0007669"/>
    <property type="project" value="UniProtKB-KW"/>
</dbReference>
<dbReference type="GO" id="GO:0031640">
    <property type="term" value="P:killing of cells of another organism"/>
    <property type="evidence" value="ECO:0007669"/>
    <property type="project" value="UniProtKB-KW"/>
</dbReference>
<evidence type="ECO:0000256" key="4">
    <source>
        <dbReference type="ARBA" id="ARBA00022656"/>
    </source>
</evidence>
<comment type="subcellular location">
    <subcellularLocation>
        <location evidence="1">Secreted</location>
    </subcellularLocation>
</comment>
<dbReference type="InterPro" id="IPR040581">
    <property type="entry name" value="Thioredoxin_11"/>
</dbReference>
<keyword evidence="4" id="KW-0800">Toxin</keyword>
<dbReference type="Pfam" id="PF13765">
    <property type="entry name" value="PRY"/>
    <property type="match status" value="1"/>
</dbReference>
<dbReference type="Gene3D" id="2.60.120.920">
    <property type="match status" value="1"/>
</dbReference>
<keyword evidence="5" id="KW-0354">Hemolysis</keyword>
<dbReference type="GeneTree" id="ENSGT00390000014380"/>
<dbReference type="SMART" id="SM00589">
    <property type="entry name" value="PRY"/>
    <property type="match status" value="1"/>
</dbReference>
<evidence type="ECO:0000256" key="6">
    <source>
        <dbReference type="ARBA" id="ARBA00022852"/>
    </source>
</evidence>
<evidence type="ECO:0000256" key="5">
    <source>
        <dbReference type="ARBA" id="ARBA00022735"/>
    </source>
</evidence>
<evidence type="ECO:0000256" key="3">
    <source>
        <dbReference type="ARBA" id="ARBA00022525"/>
    </source>
</evidence>
<comment type="similarity">
    <text evidence="2">Belongs to the SNTX/VTX toxin family.</text>
</comment>
<dbReference type="InterPro" id="IPR048997">
    <property type="entry name" value="Stonustoxin-like_helical"/>
</dbReference>
<sequence length="683" mass="77715">MASDQMEVAALGRTFALGMLYNARSDKLNTDFTLWDSETIKKNSTRQNQTSSAYEITASDSITSKASLLDVSASLKASFLGGLVEVGGSASYLNDNKKFKNQGRVTLQFKATTAFERLTMTHLEAKNMQMQDVIKKSQATHVVTGILYGANFFFVFDSEKLDKSSIQNIEAGMEAAIKKIPKFDLEGKVDIKLSEEEKDVTEKFSCKFYGDFILDSNPATFEDAVKTYSQLPKLIRENREQLVPVKVYLTPLKNLDPTADDLKGEICVRLLRKAEKALENIKEMGMRCNDSLDEKVVQSFPQIRKNLCRFQHLCEDNAKKLRQALEEKIPAIREGKEDESSLEILFEDQKKSPFSMENLDKWLDNTEREINVISFCVETMEGIKIAKDEAEFDREVLARGVEDTLCFVFTSLETDDPYLDQMENYLHSHKPQDNSFSPPTRDHWFFSDEVFAEMREKAEDFCTIAKGLKHSIRFSFIVASQTNEKYKGATIYHYRKGRKITDNFSKPAVPSVEGITDRRDLIWYTCDLTLDPNTANSYLILSEENKKATCGEWQNYPDLPERFDQRPQVLCREGLKKRHYWEVELSGGSYNEVGVGVTNQSIARKGKNEDSGLGSNLNSWYFGVKGGFTAWHNGEVWTSPLPSTGCSRVGVFLDWPSPLHLPHHIQRACLPSLDIIIEKWNNC</sequence>
<dbReference type="InterPro" id="IPR052090">
    <property type="entry name" value="Cytolytic_pore-forming_toxin"/>
</dbReference>
<organism evidence="8 9">
    <name type="scientific">Amphilophus citrinellus</name>
    <name type="common">Midas cichlid</name>
    <name type="synonym">Cichlasoma citrinellum</name>
    <dbReference type="NCBI Taxonomy" id="61819"/>
    <lineage>
        <taxon>Eukaryota</taxon>
        <taxon>Metazoa</taxon>
        <taxon>Chordata</taxon>
        <taxon>Craniata</taxon>
        <taxon>Vertebrata</taxon>
        <taxon>Euteleostomi</taxon>
        <taxon>Actinopterygii</taxon>
        <taxon>Neopterygii</taxon>
        <taxon>Teleostei</taxon>
        <taxon>Neoteleostei</taxon>
        <taxon>Acanthomorphata</taxon>
        <taxon>Ovalentaria</taxon>
        <taxon>Cichlomorphae</taxon>
        <taxon>Cichliformes</taxon>
        <taxon>Cichlidae</taxon>
        <taxon>New World cichlids</taxon>
        <taxon>Cichlasomatinae</taxon>
        <taxon>Heroini</taxon>
        <taxon>Amphilophus</taxon>
    </lineage>
</organism>
<evidence type="ECO:0000313" key="9">
    <source>
        <dbReference type="Proteomes" id="UP000261340"/>
    </source>
</evidence>
<evidence type="ECO:0000313" key="8">
    <source>
        <dbReference type="Ensembl" id="ENSACIP00000030179.1"/>
    </source>
</evidence>
<keyword evidence="9" id="KW-1185">Reference proteome</keyword>
<evidence type="ECO:0000256" key="1">
    <source>
        <dbReference type="ARBA" id="ARBA00004613"/>
    </source>
</evidence>
<dbReference type="InterPro" id="IPR003877">
    <property type="entry name" value="SPRY_dom"/>
</dbReference>
<dbReference type="InterPro" id="IPR043136">
    <property type="entry name" value="B30.2/SPRY_sf"/>
</dbReference>
<dbReference type="InterPro" id="IPR006574">
    <property type="entry name" value="PRY"/>
</dbReference>
<keyword evidence="6" id="KW-0204">Cytolysis</keyword>
<dbReference type="PANTHER" id="PTHR31594:SF16">
    <property type="entry name" value="SI:CH211-281L24.3"/>
    <property type="match status" value="1"/>
</dbReference>
<dbReference type="Pfam" id="PF00622">
    <property type="entry name" value="SPRY"/>
    <property type="match status" value="1"/>
</dbReference>
<evidence type="ECO:0000259" key="7">
    <source>
        <dbReference type="PROSITE" id="PS50188"/>
    </source>
</evidence>
<dbReference type="AlphaFoldDB" id="A0A3Q0T5Q7"/>
<dbReference type="InterPro" id="IPR056072">
    <property type="entry name" value="SNTX_MACPF/CDC-like_dom"/>
</dbReference>
<dbReference type="InterPro" id="IPR003879">
    <property type="entry name" value="Butyrophylin_SPRY"/>
</dbReference>
<dbReference type="GO" id="GO:0005576">
    <property type="term" value="C:extracellular region"/>
    <property type="evidence" value="ECO:0007669"/>
    <property type="project" value="UniProtKB-SubCell"/>
</dbReference>
<protein>
    <recommendedName>
        <fullName evidence="7">B30.2/SPRY domain-containing protein</fullName>
    </recommendedName>
</protein>
<accession>A0A3Q0T5Q7</accession>
<dbReference type="Ensembl" id="ENSACIT00000030971.1">
    <property type="protein sequence ID" value="ENSACIP00000030179.1"/>
    <property type="gene ID" value="ENSACIG00000023260.1"/>
</dbReference>